<proteinExistence type="predicted"/>
<feature type="compositionally biased region" description="Low complexity" evidence="1">
    <location>
        <begin position="60"/>
        <end position="71"/>
    </location>
</feature>
<gene>
    <name evidence="2" type="ORF">RUM43_008874</name>
</gene>
<name>A0AAN8NV10_POLSC</name>
<evidence type="ECO:0000256" key="1">
    <source>
        <dbReference type="SAM" id="MobiDB-lite"/>
    </source>
</evidence>
<accession>A0AAN8NV10</accession>
<comment type="caution">
    <text evidence="2">The sequence shown here is derived from an EMBL/GenBank/DDBJ whole genome shotgun (WGS) entry which is preliminary data.</text>
</comment>
<evidence type="ECO:0000313" key="2">
    <source>
        <dbReference type="EMBL" id="KAK6623022.1"/>
    </source>
</evidence>
<evidence type="ECO:0000313" key="3">
    <source>
        <dbReference type="Proteomes" id="UP001372834"/>
    </source>
</evidence>
<feature type="compositionally biased region" description="Acidic residues" evidence="1">
    <location>
        <begin position="37"/>
        <end position="47"/>
    </location>
</feature>
<dbReference type="AlphaFoldDB" id="A0AAN8NV10"/>
<dbReference type="Proteomes" id="UP001372834">
    <property type="component" value="Unassembled WGS sequence"/>
</dbReference>
<reference evidence="2 3" key="1">
    <citation type="submission" date="2023-10" db="EMBL/GenBank/DDBJ databases">
        <title>Genomes of two closely related lineages of the louse Polyplax serrata with different host specificities.</title>
        <authorList>
            <person name="Martinu J."/>
            <person name="Tarabai H."/>
            <person name="Stefka J."/>
            <person name="Hypsa V."/>
        </authorList>
    </citation>
    <scope>NUCLEOTIDE SEQUENCE [LARGE SCALE GENOMIC DNA]</scope>
    <source>
        <strain evidence="2">HR10_N</strain>
    </source>
</reference>
<feature type="region of interest" description="Disordered" evidence="1">
    <location>
        <begin position="34"/>
        <end position="71"/>
    </location>
</feature>
<organism evidence="2 3">
    <name type="scientific">Polyplax serrata</name>
    <name type="common">Common mouse louse</name>
    <dbReference type="NCBI Taxonomy" id="468196"/>
    <lineage>
        <taxon>Eukaryota</taxon>
        <taxon>Metazoa</taxon>
        <taxon>Ecdysozoa</taxon>
        <taxon>Arthropoda</taxon>
        <taxon>Hexapoda</taxon>
        <taxon>Insecta</taxon>
        <taxon>Pterygota</taxon>
        <taxon>Neoptera</taxon>
        <taxon>Paraneoptera</taxon>
        <taxon>Psocodea</taxon>
        <taxon>Troctomorpha</taxon>
        <taxon>Phthiraptera</taxon>
        <taxon>Anoplura</taxon>
        <taxon>Polyplacidae</taxon>
        <taxon>Polyplax</taxon>
    </lineage>
</organism>
<dbReference type="EMBL" id="JAWJWE010000038">
    <property type="protein sequence ID" value="KAK6623022.1"/>
    <property type="molecule type" value="Genomic_DNA"/>
</dbReference>
<protein>
    <submittedName>
        <fullName evidence="2">Uncharacterized protein</fullName>
    </submittedName>
</protein>
<sequence length="71" mass="8145">MCRDIPYVLGVKSEVSCQIVDRKLSCHVETGKLLGEQDQEEEEEEEQQQQQPTFLDNNRSSSLSSLQLFTL</sequence>